<proteinExistence type="predicted"/>
<reference evidence="1" key="2">
    <citation type="submission" date="2022-01" db="EMBL/GenBank/DDBJ databases">
        <authorList>
            <person name="Yamashiro T."/>
            <person name="Shiraishi A."/>
            <person name="Satake H."/>
            <person name="Nakayama K."/>
        </authorList>
    </citation>
    <scope>NUCLEOTIDE SEQUENCE</scope>
</reference>
<sequence length="271" mass="29992">MHSEAGGCTKAGTSLRNHWMASAHIDESRKERCYGCERCRDMVALMGVWVFIGGKAWSLLGVKRHVSPWQRECVFALSAERDIFHGQDGTQRVFGGARHIYTALASIKFGFVLSGAAVRKVAACSWGLLVRRDNGELVVFCAGASQMGDDTDPRVISRIPLVSWFAKAAPGTKSSWTYGKVVPENKQLLSGGNMHTVDGYTVSIKWQQQPRLTEHRSKTLPHTGEEEENAANRSLATLVVMLSVERSNKILTLASVRRTYVLRHLQHIEAG</sequence>
<organism evidence="1 2">
    <name type="scientific">Tanacetum coccineum</name>
    <dbReference type="NCBI Taxonomy" id="301880"/>
    <lineage>
        <taxon>Eukaryota</taxon>
        <taxon>Viridiplantae</taxon>
        <taxon>Streptophyta</taxon>
        <taxon>Embryophyta</taxon>
        <taxon>Tracheophyta</taxon>
        <taxon>Spermatophyta</taxon>
        <taxon>Magnoliopsida</taxon>
        <taxon>eudicotyledons</taxon>
        <taxon>Gunneridae</taxon>
        <taxon>Pentapetalae</taxon>
        <taxon>asterids</taxon>
        <taxon>campanulids</taxon>
        <taxon>Asterales</taxon>
        <taxon>Asteraceae</taxon>
        <taxon>Asteroideae</taxon>
        <taxon>Anthemideae</taxon>
        <taxon>Anthemidinae</taxon>
        <taxon>Tanacetum</taxon>
    </lineage>
</organism>
<reference evidence="1" key="1">
    <citation type="journal article" date="2022" name="Int. J. Mol. Sci.">
        <title>Draft Genome of Tanacetum Coccineum: Genomic Comparison of Closely Related Tanacetum-Family Plants.</title>
        <authorList>
            <person name="Yamashiro T."/>
            <person name="Shiraishi A."/>
            <person name="Nakayama K."/>
            <person name="Satake H."/>
        </authorList>
    </citation>
    <scope>NUCLEOTIDE SEQUENCE</scope>
</reference>
<gene>
    <name evidence="1" type="ORF">Tco_1042530</name>
</gene>
<dbReference type="Proteomes" id="UP001151760">
    <property type="component" value="Unassembled WGS sequence"/>
</dbReference>
<dbReference type="EMBL" id="BQNB010018565">
    <property type="protein sequence ID" value="GJT75805.1"/>
    <property type="molecule type" value="Genomic_DNA"/>
</dbReference>
<comment type="caution">
    <text evidence="1">The sequence shown here is derived from an EMBL/GenBank/DDBJ whole genome shotgun (WGS) entry which is preliminary data.</text>
</comment>
<evidence type="ECO:0000313" key="1">
    <source>
        <dbReference type="EMBL" id="GJT75805.1"/>
    </source>
</evidence>
<protein>
    <submittedName>
        <fullName evidence="1">Uncharacterized protein</fullName>
    </submittedName>
</protein>
<keyword evidence="2" id="KW-1185">Reference proteome</keyword>
<name>A0ABQ5GK01_9ASTR</name>
<evidence type="ECO:0000313" key="2">
    <source>
        <dbReference type="Proteomes" id="UP001151760"/>
    </source>
</evidence>
<accession>A0ABQ5GK01</accession>